<dbReference type="SUPFAM" id="SSF82549">
    <property type="entry name" value="DAK1/DegV-like"/>
    <property type="match status" value="1"/>
</dbReference>
<dbReference type="PANTHER" id="PTHR28629:SF4">
    <property type="entry name" value="TRIOKINASE_FMN CYCLASE"/>
    <property type="match status" value="1"/>
</dbReference>
<dbReference type="PROSITE" id="PS51481">
    <property type="entry name" value="DHAK"/>
    <property type="match status" value="1"/>
</dbReference>
<dbReference type="OrthoDB" id="9806345at2"/>
<dbReference type="InterPro" id="IPR050861">
    <property type="entry name" value="Dihydroxyacetone_Kinase"/>
</dbReference>
<dbReference type="GO" id="GO:0005829">
    <property type="term" value="C:cytosol"/>
    <property type="evidence" value="ECO:0007669"/>
    <property type="project" value="TreeGrafter"/>
</dbReference>
<keyword evidence="4" id="KW-0808">Transferase</keyword>
<dbReference type="AlphaFoldDB" id="A0A2S4M9Q6"/>
<evidence type="ECO:0000313" key="8">
    <source>
        <dbReference type="EMBL" id="POR51349.1"/>
    </source>
</evidence>
<reference evidence="8 9" key="1">
    <citation type="submission" date="2018-01" db="EMBL/GenBank/DDBJ databases">
        <title>Genomic Encyclopedia of Type Strains, Phase III (KMG-III): the genomes of soil and plant-associated and newly described type strains.</title>
        <authorList>
            <person name="Whitman W."/>
        </authorList>
    </citation>
    <scope>NUCLEOTIDE SEQUENCE [LARGE SCALE GENOMIC DNA]</scope>
    <source>
        <strain evidence="8 9">1131</strain>
    </source>
</reference>
<dbReference type="FunFam" id="3.40.50.10440:FF:000001">
    <property type="entry name" value="Dihydroxyacetone kinase, DhaK subunit"/>
    <property type="match status" value="1"/>
</dbReference>
<dbReference type="NCBIfam" id="TIGR02363">
    <property type="entry name" value="dhaK1"/>
    <property type="match status" value="1"/>
</dbReference>
<dbReference type="GO" id="GO:0004371">
    <property type="term" value="F:glycerone kinase activity"/>
    <property type="evidence" value="ECO:0007669"/>
    <property type="project" value="InterPro"/>
</dbReference>
<dbReference type="FunFam" id="3.30.1180.20:FF:000002">
    <property type="entry name" value="Dihydroxyacetone kinase subunit DhaK"/>
    <property type="match status" value="1"/>
</dbReference>
<dbReference type="RefSeq" id="WP_103718737.1">
    <property type="nucleotide sequence ID" value="NZ_PQFZ01000007.1"/>
</dbReference>
<name>A0A2S4M9Q6_9HYPH</name>
<gene>
    <name evidence="8" type="ORF">CYD53_107132</name>
</gene>
<dbReference type="GO" id="GO:0047324">
    <property type="term" value="F:phosphoenolpyruvate-glycerone phosphotransferase activity"/>
    <property type="evidence" value="ECO:0007669"/>
    <property type="project" value="UniProtKB-EC"/>
</dbReference>
<comment type="caution">
    <text evidence="8">The sequence shown here is derived from an EMBL/GenBank/DDBJ whole genome shotgun (WGS) entry which is preliminary data.</text>
</comment>
<sequence>MKKLINAVDSILSESLQGLEAIHGDILVLSEDEKFVRRKALTDGKVALISGGGSGHEPLHAGFVGLGMLDAACPGQVFTSPTPDQMLAALTAVETGAGSLFIVKNYEGDVMNFEMAAEMAEGKIATVVTDDDVAVPKSTWSTGRRGVAGTMIVEKMVGAAAEQRRDLNALKALGDEVNRRTRSMGVALTSCTVPAAGKPTFTLGDDEMEIGVGIHGEPGRRRVKLASADAIADEMMGAILDDLAPARGTPCLLLVNGFGGTPTMELYLMANAARRIMAGRGLAIARGLVGSYVTSLDMAGCSLTATALDDSLIQLWDAPVHTAALRWG</sequence>
<dbReference type="EC" id="2.7.1.121" evidence="3"/>
<comment type="pathway">
    <text evidence="2">Polyol metabolism; glycerol degradation.</text>
</comment>
<evidence type="ECO:0000313" key="9">
    <source>
        <dbReference type="Proteomes" id="UP000236919"/>
    </source>
</evidence>
<dbReference type="PANTHER" id="PTHR28629">
    <property type="entry name" value="TRIOKINASE/FMN CYCLASE"/>
    <property type="match status" value="1"/>
</dbReference>
<dbReference type="InterPro" id="IPR004006">
    <property type="entry name" value="DhaK_dom"/>
</dbReference>
<evidence type="ECO:0000256" key="2">
    <source>
        <dbReference type="ARBA" id="ARBA00004745"/>
    </source>
</evidence>
<evidence type="ECO:0000259" key="7">
    <source>
        <dbReference type="PROSITE" id="PS51481"/>
    </source>
</evidence>
<keyword evidence="5 8" id="KW-0418">Kinase</keyword>
<dbReference type="Pfam" id="PF02733">
    <property type="entry name" value="Dak1"/>
    <property type="match status" value="1"/>
</dbReference>
<evidence type="ECO:0000256" key="4">
    <source>
        <dbReference type="ARBA" id="ARBA00022679"/>
    </source>
</evidence>
<keyword evidence="9" id="KW-1185">Reference proteome</keyword>
<proteinExistence type="predicted"/>
<comment type="catalytic activity">
    <reaction evidence="1">
        <text>dihydroxyacetone + phosphoenolpyruvate = dihydroxyacetone phosphate + pyruvate</text>
        <dbReference type="Rhea" id="RHEA:18381"/>
        <dbReference type="ChEBI" id="CHEBI:15361"/>
        <dbReference type="ChEBI" id="CHEBI:16016"/>
        <dbReference type="ChEBI" id="CHEBI:57642"/>
        <dbReference type="ChEBI" id="CHEBI:58702"/>
        <dbReference type="EC" id="2.7.1.121"/>
    </reaction>
</comment>
<accession>A0A2S4M9Q6</accession>
<dbReference type="Gene3D" id="3.40.50.10440">
    <property type="entry name" value="Dihydroxyacetone kinase, domain 1"/>
    <property type="match status" value="1"/>
</dbReference>
<keyword evidence="6" id="KW-0319">Glycerol metabolism</keyword>
<evidence type="ECO:0000256" key="5">
    <source>
        <dbReference type="ARBA" id="ARBA00022777"/>
    </source>
</evidence>
<evidence type="ECO:0000256" key="1">
    <source>
        <dbReference type="ARBA" id="ARBA00001113"/>
    </source>
</evidence>
<feature type="domain" description="DhaK" evidence="7">
    <location>
        <begin position="7"/>
        <end position="327"/>
    </location>
</feature>
<organism evidence="8 9">
    <name type="scientific">Bosea psychrotolerans</name>
    <dbReference type="NCBI Taxonomy" id="1871628"/>
    <lineage>
        <taxon>Bacteria</taxon>
        <taxon>Pseudomonadati</taxon>
        <taxon>Pseudomonadota</taxon>
        <taxon>Alphaproteobacteria</taxon>
        <taxon>Hyphomicrobiales</taxon>
        <taxon>Boseaceae</taxon>
        <taxon>Bosea</taxon>
    </lineage>
</organism>
<dbReference type="GO" id="GO:0019563">
    <property type="term" value="P:glycerol catabolic process"/>
    <property type="evidence" value="ECO:0007669"/>
    <property type="project" value="TreeGrafter"/>
</dbReference>
<dbReference type="Proteomes" id="UP000236919">
    <property type="component" value="Unassembled WGS sequence"/>
</dbReference>
<dbReference type="EMBL" id="PQFZ01000007">
    <property type="protein sequence ID" value="POR51349.1"/>
    <property type="molecule type" value="Genomic_DNA"/>
</dbReference>
<protein>
    <recommendedName>
        <fullName evidence="3">phosphoenolpyruvate--glycerone phosphotransferase</fullName>
        <ecNumber evidence="3">2.7.1.121</ecNumber>
    </recommendedName>
</protein>
<evidence type="ECO:0000256" key="3">
    <source>
        <dbReference type="ARBA" id="ARBA00012095"/>
    </source>
</evidence>
<dbReference type="InterPro" id="IPR012736">
    <property type="entry name" value="DhaK_1"/>
</dbReference>
<evidence type="ECO:0000256" key="6">
    <source>
        <dbReference type="ARBA" id="ARBA00022798"/>
    </source>
</evidence>
<dbReference type="Gene3D" id="3.30.1180.20">
    <property type="entry name" value="Dihydroxyacetone kinase, domain 2"/>
    <property type="match status" value="1"/>
</dbReference>